<reference evidence="7 8" key="1">
    <citation type="submission" date="2019-02" db="EMBL/GenBank/DDBJ databases">
        <title>Kribbella capetownensis sp. nov. and Kribbella speibonae sp. nov., isolated from soil.</title>
        <authorList>
            <person name="Curtis S.M."/>
            <person name="Norton I."/>
            <person name="Everest G.J."/>
            <person name="Meyers P.R."/>
        </authorList>
    </citation>
    <scope>NUCLEOTIDE SEQUENCE [LARGE SCALE GENOMIC DNA]</scope>
    <source>
        <strain evidence="7 8">DSM 27082</strain>
    </source>
</reference>
<gene>
    <name evidence="7" type="ORF">E0H50_24440</name>
</gene>
<dbReference type="GO" id="GO:0005886">
    <property type="term" value="C:plasma membrane"/>
    <property type="evidence" value="ECO:0007669"/>
    <property type="project" value="UniProtKB-SubCell"/>
</dbReference>
<evidence type="ECO:0000256" key="3">
    <source>
        <dbReference type="ARBA" id="ARBA00022519"/>
    </source>
</evidence>
<comment type="subcellular location">
    <subcellularLocation>
        <location evidence="1">Cell inner membrane</location>
    </subcellularLocation>
</comment>
<evidence type="ECO:0000256" key="1">
    <source>
        <dbReference type="ARBA" id="ARBA00004533"/>
    </source>
</evidence>
<dbReference type="GO" id="GO:0016746">
    <property type="term" value="F:acyltransferase activity"/>
    <property type="evidence" value="ECO:0007669"/>
    <property type="project" value="UniProtKB-KW"/>
</dbReference>
<dbReference type="RefSeq" id="WP_131292493.1">
    <property type="nucleotide sequence ID" value="NZ_SJKA01000008.1"/>
</dbReference>
<protein>
    <submittedName>
        <fullName evidence="7">Phosphatidylinositol mannoside acyltransferase</fullName>
    </submittedName>
</protein>
<dbReference type="OrthoDB" id="9803456at2"/>
<evidence type="ECO:0000313" key="7">
    <source>
        <dbReference type="EMBL" id="TCC30557.1"/>
    </source>
</evidence>
<evidence type="ECO:0000256" key="6">
    <source>
        <dbReference type="ARBA" id="ARBA00023315"/>
    </source>
</evidence>
<dbReference type="Pfam" id="PF03279">
    <property type="entry name" value="Lip_A_acyltrans"/>
    <property type="match status" value="1"/>
</dbReference>
<proteinExistence type="predicted"/>
<dbReference type="PANTHER" id="PTHR30606">
    <property type="entry name" value="LIPID A BIOSYNTHESIS LAUROYL ACYLTRANSFERASE"/>
    <property type="match status" value="1"/>
</dbReference>
<evidence type="ECO:0000313" key="8">
    <source>
        <dbReference type="Proteomes" id="UP000292695"/>
    </source>
</evidence>
<evidence type="ECO:0000256" key="2">
    <source>
        <dbReference type="ARBA" id="ARBA00022475"/>
    </source>
</evidence>
<organism evidence="7 8">
    <name type="scientific">Kribbella sindirgiensis</name>
    <dbReference type="NCBI Taxonomy" id="1124744"/>
    <lineage>
        <taxon>Bacteria</taxon>
        <taxon>Bacillati</taxon>
        <taxon>Actinomycetota</taxon>
        <taxon>Actinomycetes</taxon>
        <taxon>Propionibacteriales</taxon>
        <taxon>Kribbellaceae</taxon>
        <taxon>Kribbella</taxon>
    </lineage>
</organism>
<evidence type="ECO:0000256" key="4">
    <source>
        <dbReference type="ARBA" id="ARBA00022679"/>
    </source>
</evidence>
<dbReference type="NCBIfam" id="NF005919">
    <property type="entry name" value="PRK07920.1"/>
    <property type="match status" value="1"/>
</dbReference>
<dbReference type="EMBL" id="SJKA01000008">
    <property type="protein sequence ID" value="TCC30557.1"/>
    <property type="molecule type" value="Genomic_DNA"/>
</dbReference>
<keyword evidence="3" id="KW-0997">Cell inner membrane</keyword>
<dbReference type="GO" id="GO:0009247">
    <property type="term" value="P:glycolipid biosynthetic process"/>
    <property type="evidence" value="ECO:0007669"/>
    <property type="project" value="UniProtKB-ARBA"/>
</dbReference>
<comment type="caution">
    <text evidence="7">The sequence shown here is derived from an EMBL/GenBank/DDBJ whole genome shotgun (WGS) entry which is preliminary data.</text>
</comment>
<dbReference type="AlphaFoldDB" id="A0A4R0IDN0"/>
<keyword evidence="2" id="KW-1003">Cell membrane</keyword>
<keyword evidence="6 7" id="KW-0012">Acyltransferase</keyword>
<dbReference type="PANTHER" id="PTHR30606:SF10">
    <property type="entry name" value="PHOSPHATIDYLINOSITOL MANNOSIDE ACYLTRANSFERASE"/>
    <property type="match status" value="1"/>
</dbReference>
<keyword evidence="4 7" id="KW-0808">Transferase</keyword>
<keyword evidence="8" id="KW-1185">Reference proteome</keyword>
<name>A0A4R0IDN0_9ACTN</name>
<keyword evidence="5" id="KW-0472">Membrane</keyword>
<dbReference type="CDD" id="cd07984">
    <property type="entry name" value="LPLAT_LABLAT-like"/>
    <property type="match status" value="1"/>
</dbReference>
<accession>A0A4R0IDN0</accession>
<evidence type="ECO:0000256" key="5">
    <source>
        <dbReference type="ARBA" id="ARBA00023136"/>
    </source>
</evidence>
<dbReference type="Proteomes" id="UP000292695">
    <property type="component" value="Unassembled WGS sequence"/>
</dbReference>
<dbReference type="InterPro" id="IPR004960">
    <property type="entry name" value="LipA_acyltrans"/>
</dbReference>
<sequence>MEGVRHRAVDLAFALAWTLVRRLPERTVTWLFQRAADRTYRRNGRGVRRLRGNLAAVRPHATAQELDELTHAGMRSYLRYWQEAFRLPEWTGEQIVGRVRTVNEKVLRDAYAAGQGVICALPHLANYDHAGAWAGLTGMPVSTVAERLRPESLFDRFIAYRKKLGMEVLPLTGGDDDVTGVLADRLRAGGFVCLVADRDLSERGVPVTFFGRPSRMPAGPAALSLKTGAPLIPATLHYEGRDLVITFHDVVDPEGGAAMMTQRCADAFARGIADHPQDWHMLQRIFLEG</sequence>